<keyword evidence="4" id="KW-0800">Toxin</keyword>
<evidence type="ECO:0000256" key="1">
    <source>
        <dbReference type="ARBA" id="ARBA00004175"/>
    </source>
</evidence>
<feature type="repeat" description="ANK" evidence="6">
    <location>
        <begin position="2"/>
        <end position="34"/>
    </location>
</feature>
<feature type="non-terminal residue" evidence="8">
    <location>
        <position position="217"/>
    </location>
</feature>
<organism evidence="7 8">
    <name type="scientific">Limulus polyphemus</name>
    <name type="common">Atlantic horseshoe crab</name>
    <dbReference type="NCBI Taxonomy" id="6850"/>
    <lineage>
        <taxon>Eukaryota</taxon>
        <taxon>Metazoa</taxon>
        <taxon>Ecdysozoa</taxon>
        <taxon>Arthropoda</taxon>
        <taxon>Chelicerata</taxon>
        <taxon>Merostomata</taxon>
        <taxon>Xiphosura</taxon>
        <taxon>Limulidae</taxon>
        <taxon>Limulus</taxon>
    </lineage>
</organism>
<keyword evidence="4" id="KW-0638">Presynaptic neurotoxin</keyword>
<dbReference type="SMART" id="SM00248">
    <property type="entry name" value="ANK"/>
    <property type="match status" value="1"/>
</dbReference>
<evidence type="ECO:0000256" key="5">
    <source>
        <dbReference type="ARBA" id="ARBA00023298"/>
    </source>
</evidence>
<evidence type="ECO:0000256" key="4">
    <source>
        <dbReference type="ARBA" id="ARBA00023028"/>
    </source>
</evidence>
<gene>
    <name evidence="8" type="primary">LOC106473256</name>
</gene>
<dbReference type="SUPFAM" id="SSF48403">
    <property type="entry name" value="Ankyrin repeat"/>
    <property type="match status" value="1"/>
</dbReference>
<protein>
    <submittedName>
        <fullName evidence="8">Uncharacterized protein LOC106473256</fullName>
    </submittedName>
</protein>
<proteinExistence type="predicted"/>
<name>A0ABM1BVC6_LIMPO</name>
<evidence type="ECO:0000256" key="3">
    <source>
        <dbReference type="ARBA" id="ARBA00022537"/>
    </source>
</evidence>
<dbReference type="Gene3D" id="1.25.40.20">
    <property type="entry name" value="Ankyrin repeat-containing domain"/>
    <property type="match status" value="1"/>
</dbReference>
<keyword evidence="2" id="KW-0268">Exocytosis</keyword>
<evidence type="ECO:0000256" key="2">
    <source>
        <dbReference type="ARBA" id="ARBA00022483"/>
    </source>
</evidence>
<dbReference type="InterPro" id="IPR002110">
    <property type="entry name" value="Ankyrin_rpt"/>
</dbReference>
<dbReference type="Proteomes" id="UP000694941">
    <property type="component" value="Unplaced"/>
</dbReference>
<dbReference type="PROSITE" id="PS50088">
    <property type="entry name" value="ANK_REPEAT"/>
    <property type="match status" value="1"/>
</dbReference>
<evidence type="ECO:0000256" key="6">
    <source>
        <dbReference type="PROSITE-ProRule" id="PRU00023"/>
    </source>
</evidence>
<sequence>MCGMTALMKAALQGRIRCVNLLLESGANPHLRDPARKLSSLEWAKLCGREACAESIVKFTKTNSKNKFSSLQRKQPSLRRKWPSDPDLRHASFLNTVLSVEADSGNWFKQKLRNPFRYGENRARRNSDFSVFNNITASAMLCASSAILQNSESELLSKKNKSRRASGKRKIFIPKVEVAQDSVCPPTTDFFPTGTAPCFKNTSPPLHVPPPVLISRK</sequence>
<dbReference type="RefSeq" id="XP_013789396.1">
    <property type="nucleotide sequence ID" value="XM_013933942.2"/>
</dbReference>
<evidence type="ECO:0000313" key="7">
    <source>
        <dbReference type="Proteomes" id="UP000694941"/>
    </source>
</evidence>
<keyword evidence="7" id="KW-1185">Reference proteome</keyword>
<comment type="subcellular location">
    <subcellularLocation>
        <location evidence="1">Target cell membrane</location>
    </subcellularLocation>
</comment>
<keyword evidence="3" id="KW-1052">Target cell membrane</keyword>
<accession>A0ABM1BVC6</accession>
<keyword evidence="5" id="KW-1053">Target membrane</keyword>
<keyword evidence="5" id="KW-0472">Membrane</keyword>
<keyword evidence="6" id="KW-0040">ANK repeat</keyword>
<dbReference type="GeneID" id="106473256"/>
<evidence type="ECO:0000313" key="8">
    <source>
        <dbReference type="RefSeq" id="XP_013789396.1"/>
    </source>
</evidence>
<dbReference type="Pfam" id="PF00023">
    <property type="entry name" value="Ank"/>
    <property type="match status" value="1"/>
</dbReference>
<dbReference type="InterPro" id="IPR036770">
    <property type="entry name" value="Ankyrin_rpt-contain_sf"/>
</dbReference>
<reference evidence="8" key="1">
    <citation type="submission" date="2025-08" db="UniProtKB">
        <authorList>
            <consortium name="RefSeq"/>
        </authorList>
    </citation>
    <scope>IDENTIFICATION</scope>
    <source>
        <tissue evidence="8">Muscle</tissue>
    </source>
</reference>
<dbReference type="PROSITE" id="PS50297">
    <property type="entry name" value="ANK_REP_REGION"/>
    <property type="match status" value="1"/>
</dbReference>
<keyword evidence="4" id="KW-0528">Neurotoxin</keyword>